<gene>
    <name evidence="1" type="ordered locus">Fluta_2337</name>
</gene>
<proteinExistence type="predicted"/>
<evidence type="ECO:0000313" key="2">
    <source>
        <dbReference type="Proteomes" id="UP000007463"/>
    </source>
</evidence>
<protein>
    <submittedName>
        <fullName evidence="1">Uncharacterized protein</fullName>
    </submittedName>
</protein>
<dbReference type="HOGENOM" id="CLU_528687_0_0_10"/>
<dbReference type="Proteomes" id="UP000007463">
    <property type="component" value="Chromosome"/>
</dbReference>
<reference evidence="1 2" key="1">
    <citation type="journal article" date="2011" name="Stand. Genomic Sci.">
        <title>Complete genome sequence of the gliding freshwater bacterium Fluviicola taffensis type strain (RW262).</title>
        <authorList>
            <person name="Woyke T."/>
            <person name="Chertkov O."/>
            <person name="Lapidus A."/>
            <person name="Nolan M."/>
            <person name="Lucas S."/>
            <person name="Del Rio T.G."/>
            <person name="Tice H."/>
            <person name="Cheng J.F."/>
            <person name="Tapia R."/>
            <person name="Han C."/>
            <person name="Goodwin L."/>
            <person name="Pitluck S."/>
            <person name="Liolios K."/>
            <person name="Pagani I."/>
            <person name="Ivanova N."/>
            <person name="Huntemann M."/>
            <person name="Mavromatis K."/>
            <person name="Mikhailova N."/>
            <person name="Pati A."/>
            <person name="Chen A."/>
            <person name="Palaniappan K."/>
            <person name="Land M."/>
            <person name="Hauser L."/>
            <person name="Brambilla E.M."/>
            <person name="Rohde M."/>
            <person name="Mwirichia R."/>
            <person name="Sikorski J."/>
            <person name="Tindall B.J."/>
            <person name="Goker M."/>
            <person name="Bristow J."/>
            <person name="Eisen J.A."/>
            <person name="Markowitz V."/>
            <person name="Hugenholtz P."/>
            <person name="Klenk H.P."/>
            <person name="Kyrpides N.C."/>
        </authorList>
    </citation>
    <scope>NUCLEOTIDE SEQUENCE [LARGE SCALE GENOMIC DNA]</scope>
    <source>
        <strain evidence="2">DSM 16823 / RW262 / RW262</strain>
    </source>
</reference>
<dbReference type="STRING" id="755732.Fluta_2337"/>
<dbReference type="eggNOG" id="ENOG5032XKN">
    <property type="taxonomic scope" value="Bacteria"/>
</dbReference>
<keyword evidence="2" id="KW-1185">Reference proteome</keyword>
<reference evidence="2" key="2">
    <citation type="submission" date="2011-02" db="EMBL/GenBank/DDBJ databases">
        <title>The complete genome of Fluviicola taffensis DSM 16823.</title>
        <authorList>
            <consortium name="US DOE Joint Genome Institute (JGI-PGF)"/>
            <person name="Lucas S."/>
            <person name="Copeland A."/>
            <person name="Lapidus A."/>
            <person name="Bruce D."/>
            <person name="Goodwin L."/>
            <person name="Pitluck S."/>
            <person name="Kyrpides N."/>
            <person name="Mavromatis K."/>
            <person name="Ivanova N."/>
            <person name="Mikhailova N."/>
            <person name="Pagani I."/>
            <person name="Chertkov O."/>
            <person name="Detter J.C."/>
            <person name="Han C."/>
            <person name="Tapia R."/>
            <person name="Land M."/>
            <person name="Hauser L."/>
            <person name="Markowitz V."/>
            <person name="Cheng J.-F."/>
            <person name="Hugenholtz P."/>
            <person name="Woyke T."/>
            <person name="Wu D."/>
            <person name="Tindall B."/>
            <person name="Pomrenke H.G."/>
            <person name="Brambilla E."/>
            <person name="Klenk H.-P."/>
            <person name="Eisen J.A."/>
        </authorList>
    </citation>
    <scope>NUCLEOTIDE SEQUENCE [LARGE SCALE GENOMIC DNA]</scope>
    <source>
        <strain evidence="2">DSM 16823 / RW262 / RW262</strain>
    </source>
</reference>
<organism evidence="1 2">
    <name type="scientific">Fluviicola taffensis (strain DSM 16823 / NCIMB 13979 / RW262)</name>
    <dbReference type="NCBI Taxonomy" id="755732"/>
    <lineage>
        <taxon>Bacteria</taxon>
        <taxon>Pseudomonadati</taxon>
        <taxon>Bacteroidota</taxon>
        <taxon>Flavobacteriia</taxon>
        <taxon>Flavobacteriales</taxon>
        <taxon>Crocinitomicaceae</taxon>
        <taxon>Fluviicola</taxon>
    </lineage>
</organism>
<accession>F2IC77</accession>
<dbReference type="EMBL" id="CP002542">
    <property type="protein sequence ID" value="AEA44323.1"/>
    <property type="molecule type" value="Genomic_DNA"/>
</dbReference>
<dbReference type="KEGG" id="fte:Fluta_2337"/>
<evidence type="ECO:0000313" key="1">
    <source>
        <dbReference type="EMBL" id="AEA44323.1"/>
    </source>
</evidence>
<sequence precursor="true">MRFIQFLFFLGLSTSFWAQLPLQIDWGPNNLSRPNTLAILPKNNGVFFTFHYSNSSLMPAAKVSRFENGMEVISKKIEPRIDQKMVTLEDVFLFDNRLFALFSDKVGASVTLYLQEYDDDVDQYGLPFVVASYVVPKGWSRNVLVTTKISPSSNYLVVDYLIPAKKETYDRFGYNILNVQLKSIREGEYEIPYDSKVTSVEARHLTNKGDYFLGVSVFSKAYLSTWKDFGLVDKSVIIHMSAEDSLKIHELDMVQTKVYNFSITSNDSLAIITGTWGDEESKGAKGIFYSTFSLLTNSLDSTRFLEFPKEILDQENKDSDDIYSMQNVNGELLNYAFRNIALLPDGSINVLAEQYYIYEVNSADSRGMNQITNYYNYNDCIVYSISKLGELNWFRKIPKKQESINDYGQFSSLISYFSKGDLILFFNDNTQNYDELGTYKGTRISFSNSLRYKEYCLARTVVNLETGDTKRNLFSHYDAIEGFVCLKLSCVNYQTHQVIFSAMSKKDKYGILHFE</sequence>
<dbReference type="AlphaFoldDB" id="F2IC77"/>
<name>F2IC77_FLUTR</name>